<comment type="caution">
    <text evidence="9">The sequence shown here is derived from an EMBL/GenBank/DDBJ whole genome shotgun (WGS) entry which is preliminary data.</text>
</comment>
<dbReference type="AlphaFoldDB" id="A0A8J5N1E8"/>
<feature type="non-terminal residue" evidence="9">
    <location>
        <position position="1"/>
    </location>
</feature>
<evidence type="ECO:0000256" key="5">
    <source>
        <dbReference type="ARBA" id="ARBA00023242"/>
    </source>
</evidence>
<reference evidence="9" key="1">
    <citation type="journal article" date="2021" name="Sci. Adv.">
        <title>The American lobster genome reveals insights on longevity, neural, and immune adaptations.</title>
        <authorList>
            <person name="Polinski J.M."/>
            <person name="Zimin A.V."/>
            <person name="Clark K.F."/>
            <person name="Kohn A.B."/>
            <person name="Sadowski N."/>
            <person name="Timp W."/>
            <person name="Ptitsyn A."/>
            <person name="Khanna P."/>
            <person name="Romanova D.Y."/>
            <person name="Williams P."/>
            <person name="Greenwood S.J."/>
            <person name="Moroz L.L."/>
            <person name="Walt D.R."/>
            <person name="Bodnar A.G."/>
        </authorList>
    </citation>
    <scope>NUCLEOTIDE SEQUENCE</scope>
    <source>
        <strain evidence="9">GMGI-L3</strain>
    </source>
</reference>
<feature type="domain" description="DNA polymerase alpha/delta/epsilon subunit B" evidence="7">
    <location>
        <begin position="229"/>
        <end position="426"/>
    </location>
</feature>
<accession>A0A8J5N1E8</accession>
<feature type="domain" description="DNA polymerase alpha subunit B OB" evidence="8">
    <location>
        <begin position="104"/>
        <end position="206"/>
    </location>
</feature>
<dbReference type="Pfam" id="PF04042">
    <property type="entry name" value="DNA_pol_E_B"/>
    <property type="match status" value="1"/>
</dbReference>
<organism evidence="9 10">
    <name type="scientific">Homarus americanus</name>
    <name type="common">American lobster</name>
    <dbReference type="NCBI Taxonomy" id="6706"/>
    <lineage>
        <taxon>Eukaryota</taxon>
        <taxon>Metazoa</taxon>
        <taxon>Ecdysozoa</taxon>
        <taxon>Arthropoda</taxon>
        <taxon>Crustacea</taxon>
        <taxon>Multicrustacea</taxon>
        <taxon>Malacostraca</taxon>
        <taxon>Eumalacostraca</taxon>
        <taxon>Eucarida</taxon>
        <taxon>Decapoda</taxon>
        <taxon>Pleocyemata</taxon>
        <taxon>Astacidea</taxon>
        <taxon>Nephropoidea</taxon>
        <taxon>Nephropidae</taxon>
        <taxon>Homarus</taxon>
    </lineage>
</organism>
<dbReference type="InterPro" id="IPR016722">
    <property type="entry name" value="DNA_pol_alpha_bsu"/>
</dbReference>
<dbReference type="PIRSF" id="PIRSF018300">
    <property type="entry name" value="DNA_pol_alph_2"/>
    <property type="match status" value="1"/>
</dbReference>
<name>A0A8J5N1E8_HOMAM</name>
<dbReference type="Pfam" id="PF22062">
    <property type="entry name" value="OB_DPOA2"/>
    <property type="match status" value="1"/>
</dbReference>
<protein>
    <recommendedName>
        <fullName evidence="3">DNA polymerase alpha subunit B</fullName>
    </recommendedName>
</protein>
<evidence type="ECO:0000256" key="1">
    <source>
        <dbReference type="ARBA" id="ARBA00004123"/>
    </source>
</evidence>
<proteinExistence type="inferred from homology"/>
<evidence type="ECO:0000259" key="7">
    <source>
        <dbReference type="Pfam" id="PF04042"/>
    </source>
</evidence>
<evidence type="ECO:0000256" key="3">
    <source>
        <dbReference type="ARBA" id="ARBA00018596"/>
    </source>
</evidence>
<keyword evidence="10" id="KW-1185">Reference proteome</keyword>
<dbReference type="PANTHER" id="PTHR23061:SF12">
    <property type="entry name" value="DNA POLYMERASE ALPHA SUBUNIT B"/>
    <property type="match status" value="1"/>
</dbReference>
<dbReference type="InterPro" id="IPR054300">
    <property type="entry name" value="OB_DPOA2"/>
</dbReference>
<dbReference type="EMBL" id="JAHLQT010012455">
    <property type="protein sequence ID" value="KAG7171291.1"/>
    <property type="molecule type" value="Genomic_DNA"/>
</dbReference>
<evidence type="ECO:0000256" key="6">
    <source>
        <dbReference type="SAM" id="MobiDB-lite"/>
    </source>
</evidence>
<feature type="non-terminal residue" evidence="9">
    <location>
        <position position="462"/>
    </location>
</feature>
<dbReference type="PANTHER" id="PTHR23061">
    <property type="entry name" value="DNA POLYMERASE 2 ALPHA 70 KDA SUBUNIT"/>
    <property type="match status" value="1"/>
</dbReference>
<evidence type="ECO:0000313" key="10">
    <source>
        <dbReference type="Proteomes" id="UP000747542"/>
    </source>
</evidence>
<dbReference type="GO" id="GO:0006270">
    <property type="term" value="P:DNA replication initiation"/>
    <property type="evidence" value="ECO:0007669"/>
    <property type="project" value="TreeGrafter"/>
</dbReference>
<dbReference type="GO" id="GO:0003677">
    <property type="term" value="F:DNA binding"/>
    <property type="evidence" value="ECO:0007669"/>
    <property type="project" value="InterPro"/>
</dbReference>
<evidence type="ECO:0000313" key="9">
    <source>
        <dbReference type="EMBL" id="KAG7171291.1"/>
    </source>
</evidence>
<feature type="region of interest" description="Disordered" evidence="6">
    <location>
        <begin position="1"/>
        <end position="23"/>
    </location>
</feature>
<dbReference type="GO" id="GO:0005658">
    <property type="term" value="C:alpha DNA polymerase:primase complex"/>
    <property type="evidence" value="ECO:0007669"/>
    <property type="project" value="TreeGrafter"/>
</dbReference>
<gene>
    <name evidence="9" type="primary">Pola2-L</name>
    <name evidence="9" type="ORF">Hamer_G013747</name>
</gene>
<keyword evidence="5" id="KW-0539">Nucleus</keyword>
<feature type="compositionally biased region" description="Polar residues" evidence="6">
    <location>
        <begin position="1"/>
        <end position="13"/>
    </location>
</feature>
<dbReference type="Proteomes" id="UP000747542">
    <property type="component" value="Unassembled WGS sequence"/>
</dbReference>
<evidence type="ECO:0000256" key="4">
    <source>
        <dbReference type="ARBA" id="ARBA00022705"/>
    </source>
</evidence>
<evidence type="ECO:0000259" key="8">
    <source>
        <dbReference type="Pfam" id="PF22062"/>
    </source>
</evidence>
<comment type="subcellular location">
    <subcellularLocation>
        <location evidence="1">Nucleus</location>
    </subcellularLocation>
</comment>
<keyword evidence="4" id="KW-0235">DNA replication</keyword>
<sequence length="462" mass="50214">LPQTNKRQLTPDNRGTKRHVGPIRSISAQFSPATLSPSVATPSQKYSSRANVGGIVASYGDADNASWKANPNFSPKVKLLAMGGEESLNQTYKYMFEKLGDAAEALDDAIVVLAEQMKETLGVEEYSEFKTVSNESEWVVGRICCDSVGRLNAASVLLEGSREASSGETVPVDLSRLTEYSLFPGQIVSIKGVHTTSNKLIAQELVLGKVLPPSTSPITINSTMGPVQIVVACGPFTTTENLLYEPLTDLLTVMHKNPPHLLILLGPFLDAAHPLVANNELGETHDAVFNRCIRIITTTLENSGTQVILVPSCRDICTPMVYPTPPFTVGGNIMCVSDPALLDIEGVVVALTATDILLHLGKEEVSFQGSDRLGRLTRHLLWQQSLYPLYPGPEDICVDQEQAETHGRLPCNPHVLILPSDLRYFIRDLENCVVVNPERLAKGLVGGTYAQLELHPPSKDEK</sequence>
<dbReference type="Gene3D" id="3.60.21.60">
    <property type="match status" value="2"/>
</dbReference>
<evidence type="ECO:0000256" key="2">
    <source>
        <dbReference type="ARBA" id="ARBA00007299"/>
    </source>
</evidence>
<comment type="similarity">
    <text evidence="2">Belongs to the DNA polymerase alpha subunit B family.</text>
</comment>
<dbReference type="InterPro" id="IPR007185">
    <property type="entry name" value="DNA_pol_a/d/e_bsu"/>
</dbReference>